<reference evidence="2 3" key="1">
    <citation type="submission" date="2012-06" db="EMBL/GenBank/DDBJ databases">
        <title>Finished chromosome of genome of Microcoleus sp. PCC 7113.</title>
        <authorList>
            <consortium name="US DOE Joint Genome Institute"/>
            <person name="Gugger M."/>
            <person name="Coursin T."/>
            <person name="Rippka R."/>
            <person name="Tandeau De Marsac N."/>
            <person name="Huntemann M."/>
            <person name="Wei C.-L."/>
            <person name="Han J."/>
            <person name="Detter J.C."/>
            <person name="Han C."/>
            <person name="Tapia R."/>
            <person name="Chen A."/>
            <person name="Kyrpides N."/>
            <person name="Mavromatis K."/>
            <person name="Markowitz V."/>
            <person name="Szeto E."/>
            <person name="Ivanova N."/>
            <person name="Pagani I."/>
            <person name="Pati A."/>
            <person name="Goodwin L."/>
            <person name="Nordberg H.P."/>
            <person name="Cantor M.N."/>
            <person name="Hua S.X."/>
            <person name="Woyke T."/>
            <person name="Kerfeld C.A."/>
        </authorList>
    </citation>
    <scope>NUCLEOTIDE SEQUENCE [LARGE SCALE GENOMIC DNA]</scope>
    <source>
        <strain evidence="2 3">PCC 7113</strain>
    </source>
</reference>
<dbReference type="AlphaFoldDB" id="K9W9I8"/>
<dbReference type="KEGG" id="mic:Mic7113_0213"/>
<name>K9W9I8_9CYAN</name>
<evidence type="ECO:0000313" key="3">
    <source>
        <dbReference type="Proteomes" id="UP000010471"/>
    </source>
</evidence>
<organism evidence="2 3">
    <name type="scientific">Allocoleopsis franciscana PCC 7113</name>
    <dbReference type="NCBI Taxonomy" id="1173027"/>
    <lineage>
        <taxon>Bacteria</taxon>
        <taxon>Bacillati</taxon>
        <taxon>Cyanobacteriota</taxon>
        <taxon>Cyanophyceae</taxon>
        <taxon>Coleofasciculales</taxon>
        <taxon>Coleofasciculaceae</taxon>
        <taxon>Allocoleopsis</taxon>
        <taxon>Allocoleopsis franciscana</taxon>
    </lineage>
</organism>
<keyword evidence="3" id="KW-1185">Reference proteome</keyword>
<proteinExistence type="predicted"/>
<dbReference type="STRING" id="1173027.Mic7113_0213"/>
<dbReference type="EMBL" id="CP003630">
    <property type="protein sequence ID" value="AFZ16147.1"/>
    <property type="molecule type" value="Genomic_DNA"/>
</dbReference>
<dbReference type="HOGENOM" id="CLU_2246945_0_0_3"/>
<gene>
    <name evidence="2" type="ORF">Mic7113_0213</name>
</gene>
<evidence type="ECO:0000256" key="1">
    <source>
        <dbReference type="SAM" id="MobiDB-lite"/>
    </source>
</evidence>
<accession>K9W9I8</accession>
<evidence type="ECO:0000313" key="2">
    <source>
        <dbReference type="EMBL" id="AFZ16147.1"/>
    </source>
</evidence>
<dbReference type="Proteomes" id="UP000010471">
    <property type="component" value="Chromosome"/>
</dbReference>
<feature type="region of interest" description="Disordered" evidence="1">
    <location>
        <begin position="84"/>
        <end position="104"/>
    </location>
</feature>
<protein>
    <submittedName>
        <fullName evidence="2">Uncharacterized protein</fullName>
    </submittedName>
</protein>
<sequence length="104" mass="10623">MVLNVQLIESGDSLTGLVPTQSIVNPEIASNDSLGAAGVDESTDSIDNLNSDYTVADISESQVDSTTGLLGGISGETSDTLLSLNNPQGVADSPLWGTNSDLNL</sequence>